<reference evidence="5" key="1">
    <citation type="submission" date="2015-10" db="EMBL/GenBank/DDBJ databases">
        <authorList>
            <person name="Devillers H."/>
        </authorList>
    </citation>
    <scope>NUCLEOTIDE SEQUENCE [LARGE SCALE GENOMIC DNA]</scope>
</reference>
<protein>
    <submittedName>
        <fullName evidence="4">LAQU0S04e02454g1_1</fullName>
    </submittedName>
</protein>
<evidence type="ECO:0000256" key="3">
    <source>
        <dbReference type="SAM" id="MobiDB-lite"/>
    </source>
</evidence>
<dbReference type="Proteomes" id="UP000236544">
    <property type="component" value="Unassembled WGS sequence"/>
</dbReference>
<dbReference type="AlphaFoldDB" id="A0A0N7MLC0"/>
<evidence type="ECO:0000313" key="4">
    <source>
        <dbReference type="EMBL" id="CUS21860.1"/>
    </source>
</evidence>
<sequence length="229" mass="25144">MAHKRQFSLEASKMLKRKSSEIFRSLPKVPTTQYLEPAELTRDILYSGYRPVIYPVKENPLFKEAGWKTQRLRSEHGVGKRSTVSKSGETGAMAGPLGTGGIGSGGVNGTWRYNPRIPSKLLPYNLWSCTSMAMEYHPEWLAVPRTVVNKLRPFESPHKPVAEKKADCKVGSLPTVAAAAPTAATTLTATGASAKASARKRKSAEHGEDSKLSKQVGEFINYLREKDRG</sequence>
<dbReference type="InterPro" id="IPR014804">
    <property type="entry name" value="Pet20-like"/>
</dbReference>
<evidence type="ECO:0000256" key="1">
    <source>
        <dbReference type="ARBA" id="ARBA00004173"/>
    </source>
</evidence>
<evidence type="ECO:0000313" key="5">
    <source>
        <dbReference type="Proteomes" id="UP000236544"/>
    </source>
</evidence>
<name>A0A0N7MLC0_9SACH</name>
<feature type="region of interest" description="Disordered" evidence="3">
    <location>
        <begin position="189"/>
        <end position="212"/>
    </location>
</feature>
<dbReference type="Pfam" id="PF08692">
    <property type="entry name" value="Pet20"/>
    <property type="match status" value="1"/>
</dbReference>
<keyword evidence="2" id="KW-0496">Mitochondrion</keyword>
<evidence type="ECO:0000256" key="2">
    <source>
        <dbReference type="ARBA" id="ARBA00023128"/>
    </source>
</evidence>
<feature type="region of interest" description="Disordered" evidence="3">
    <location>
        <begin position="73"/>
        <end position="101"/>
    </location>
</feature>
<dbReference type="EMBL" id="LN890563">
    <property type="protein sequence ID" value="CUS21860.1"/>
    <property type="molecule type" value="Genomic_DNA"/>
</dbReference>
<dbReference type="GO" id="GO:0005739">
    <property type="term" value="C:mitochondrion"/>
    <property type="evidence" value="ECO:0007669"/>
    <property type="project" value="UniProtKB-SubCell"/>
</dbReference>
<accession>A0A0N7MLC0</accession>
<proteinExistence type="predicted"/>
<gene>
    <name evidence="4" type="ORF">LAQU0_S04e02454g</name>
</gene>
<comment type="subcellular location">
    <subcellularLocation>
        <location evidence="1">Mitochondrion</location>
    </subcellularLocation>
</comment>
<keyword evidence="5" id="KW-1185">Reference proteome</keyword>
<organism evidence="4 5">
    <name type="scientific">Lachancea quebecensis</name>
    <dbReference type="NCBI Taxonomy" id="1654605"/>
    <lineage>
        <taxon>Eukaryota</taxon>
        <taxon>Fungi</taxon>
        <taxon>Dikarya</taxon>
        <taxon>Ascomycota</taxon>
        <taxon>Saccharomycotina</taxon>
        <taxon>Saccharomycetes</taxon>
        <taxon>Saccharomycetales</taxon>
        <taxon>Saccharomycetaceae</taxon>
        <taxon>Lachancea</taxon>
    </lineage>
</organism>
<dbReference type="OrthoDB" id="3992052at2759"/>